<keyword evidence="14" id="KW-0963">Cytoplasm</keyword>
<evidence type="ECO:0000256" key="3">
    <source>
        <dbReference type="ARBA" id="ARBA00022516"/>
    </source>
</evidence>
<protein>
    <recommendedName>
        <fullName evidence="14">Beta-ketoacyl-[acyl-carrier-protein] synthase III</fullName>
        <shortName evidence="14">Beta-ketoacyl-ACP synthase III</shortName>
        <shortName evidence="14">KAS III</shortName>
        <ecNumber evidence="14">2.3.1.180</ecNumber>
    </recommendedName>
    <alternativeName>
        <fullName evidence="14">3-oxoacyl-[acyl-carrier-protein] synthase 3</fullName>
    </alternativeName>
    <alternativeName>
        <fullName evidence="14">3-oxoacyl-[acyl-carrier-protein] synthase III</fullName>
    </alternativeName>
</protein>
<evidence type="ECO:0000256" key="10">
    <source>
        <dbReference type="ARBA" id="ARBA00051096"/>
    </source>
</evidence>
<dbReference type="SUPFAM" id="SSF53901">
    <property type="entry name" value="Thiolase-like"/>
    <property type="match status" value="1"/>
</dbReference>
<comment type="function">
    <text evidence="14">Catalyzes the condensation reaction of fatty acid synthesis by the addition to an acyl acceptor of two carbons from malonyl-ACP. Catalyzes the first condensation reaction which initiates fatty acid synthesis and may therefore play a role in governing the total rate of fatty acid production. Possesses both acetoacetyl-ACP synthase and acetyl transacylase activities. Its substrate specificity determines the biosynthesis of branched-chain and/or straight-chain of fatty acids.</text>
</comment>
<evidence type="ECO:0000256" key="7">
    <source>
        <dbReference type="ARBA" id="ARBA00023160"/>
    </source>
</evidence>
<dbReference type="Pfam" id="PF08541">
    <property type="entry name" value="ACP_syn_III_C"/>
    <property type="match status" value="1"/>
</dbReference>
<evidence type="ECO:0000256" key="12">
    <source>
        <dbReference type="ARBA" id="ARBA00052467"/>
    </source>
</evidence>
<dbReference type="eggNOG" id="COG0332">
    <property type="taxonomic scope" value="Bacteria"/>
</dbReference>
<comment type="catalytic activity">
    <reaction evidence="13">
        <text>3-methylbutanoyl-CoA + malonyl-[ACP] + H(+) = 5-methyl-3-oxohexanoyl-[ACP] + CO2 + CoA</text>
        <dbReference type="Rhea" id="RHEA:42272"/>
        <dbReference type="Rhea" id="RHEA-COMP:9623"/>
        <dbReference type="Rhea" id="RHEA-COMP:9941"/>
        <dbReference type="ChEBI" id="CHEBI:15378"/>
        <dbReference type="ChEBI" id="CHEBI:16526"/>
        <dbReference type="ChEBI" id="CHEBI:57287"/>
        <dbReference type="ChEBI" id="CHEBI:57345"/>
        <dbReference type="ChEBI" id="CHEBI:78449"/>
        <dbReference type="ChEBI" id="CHEBI:78822"/>
        <dbReference type="EC" id="2.3.1.300"/>
    </reaction>
    <physiologicalReaction direction="left-to-right" evidence="13">
        <dbReference type="Rhea" id="RHEA:42273"/>
    </physiologicalReaction>
</comment>
<dbReference type="GO" id="GO:0033818">
    <property type="term" value="F:beta-ketoacyl-acyl-carrier-protein synthase III activity"/>
    <property type="evidence" value="ECO:0007669"/>
    <property type="project" value="UniProtKB-UniRule"/>
</dbReference>
<organism evidence="17 18">
    <name type="scientific">Rippkaea orientalis (strain PCC 8801 / RF-1)</name>
    <name type="common">Cyanothece sp. (strain PCC 8801)</name>
    <dbReference type="NCBI Taxonomy" id="41431"/>
    <lineage>
        <taxon>Bacteria</taxon>
        <taxon>Bacillati</taxon>
        <taxon>Cyanobacteriota</taxon>
        <taxon>Cyanophyceae</taxon>
        <taxon>Oscillatoriophycideae</taxon>
        <taxon>Chroococcales</taxon>
        <taxon>Aphanothecaceae</taxon>
        <taxon>Rippkaea</taxon>
        <taxon>Rippkaea orientalis</taxon>
    </lineage>
</organism>
<dbReference type="EC" id="2.3.1.180" evidence="14"/>
<feature type="active site" evidence="14">
    <location>
        <position position="258"/>
    </location>
</feature>
<evidence type="ECO:0000256" key="6">
    <source>
        <dbReference type="ARBA" id="ARBA00023098"/>
    </source>
</evidence>
<evidence type="ECO:0000256" key="9">
    <source>
        <dbReference type="ARBA" id="ARBA00023315"/>
    </source>
</evidence>
<accession>B7JX02</accession>
<comment type="catalytic activity">
    <reaction evidence="11">
        <text>(2S)-2-methylbutanoyl-CoA + malonyl-[ACP] + H(+) = (4S)-4-methyl-3-oxohexanoyl-[ACP] + CO2 + CoA</text>
        <dbReference type="Rhea" id="RHEA:42276"/>
        <dbReference type="Rhea" id="RHEA-COMP:9623"/>
        <dbReference type="Rhea" id="RHEA-COMP:17148"/>
        <dbReference type="ChEBI" id="CHEBI:15378"/>
        <dbReference type="ChEBI" id="CHEBI:16526"/>
        <dbReference type="ChEBI" id="CHEBI:57287"/>
        <dbReference type="ChEBI" id="CHEBI:78449"/>
        <dbReference type="ChEBI" id="CHEBI:88166"/>
        <dbReference type="ChEBI" id="CHEBI:167462"/>
        <dbReference type="EC" id="2.3.1.300"/>
    </reaction>
    <physiologicalReaction direction="left-to-right" evidence="11">
        <dbReference type="Rhea" id="RHEA:42277"/>
    </physiologicalReaction>
</comment>
<dbReference type="Gene3D" id="3.40.47.10">
    <property type="match status" value="1"/>
</dbReference>
<reference evidence="18" key="1">
    <citation type="journal article" date="2011" name="MBio">
        <title>Novel metabolic attributes of the genus Cyanothece, comprising a group of unicellular nitrogen-fixing Cyanobacteria.</title>
        <authorList>
            <person name="Bandyopadhyay A."/>
            <person name="Elvitigala T."/>
            <person name="Welsh E."/>
            <person name="Stockel J."/>
            <person name="Liberton M."/>
            <person name="Min H."/>
            <person name="Sherman L.A."/>
            <person name="Pakrasi H.B."/>
        </authorList>
    </citation>
    <scope>NUCLEOTIDE SEQUENCE [LARGE SCALE GENOMIC DNA]</scope>
    <source>
        <strain evidence="18">PCC 8801</strain>
    </source>
</reference>
<comment type="pathway">
    <text evidence="1 14">Lipid metabolism; fatty acid biosynthesis.</text>
</comment>
<feature type="region of interest" description="ACP-binding" evidence="14">
    <location>
        <begin position="259"/>
        <end position="263"/>
    </location>
</feature>
<evidence type="ECO:0000259" key="15">
    <source>
        <dbReference type="Pfam" id="PF08541"/>
    </source>
</evidence>
<dbReference type="UniPathway" id="UPA00094"/>
<keyword evidence="9 14" id="KW-0012">Acyltransferase</keyword>
<keyword evidence="6 14" id="KW-0443">Lipid metabolism</keyword>
<evidence type="ECO:0000256" key="2">
    <source>
        <dbReference type="ARBA" id="ARBA00008642"/>
    </source>
</evidence>
<evidence type="ECO:0000313" key="17">
    <source>
        <dbReference type="EMBL" id="ACK65851.1"/>
    </source>
</evidence>
<keyword evidence="8 14" id="KW-0511">Multifunctional enzyme</keyword>
<dbReference type="NCBIfam" id="TIGR00747">
    <property type="entry name" value="fabH"/>
    <property type="match status" value="1"/>
</dbReference>
<evidence type="ECO:0000256" key="1">
    <source>
        <dbReference type="ARBA" id="ARBA00005194"/>
    </source>
</evidence>
<evidence type="ECO:0000256" key="4">
    <source>
        <dbReference type="ARBA" id="ARBA00022679"/>
    </source>
</evidence>
<evidence type="ECO:0000256" key="5">
    <source>
        <dbReference type="ARBA" id="ARBA00022832"/>
    </source>
</evidence>
<evidence type="ECO:0000259" key="16">
    <source>
        <dbReference type="Pfam" id="PF08545"/>
    </source>
</evidence>
<dbReference type="GO" id="GO:0004315">
    <property type="term" value="F:3-oxoacyl-[acyl-carrier-protein] synthase activity"/>
    <property type="evidence" value="ECO:0007669"/>
    <property type="project" value="InterPro"/>
</dbReference>
<proteinExistence type="inferred from homology"/>
<dbReference type="FunFam" id="3.40.47.10:FF:000004">
    <property type="entry name" value="3-oxoacyl-[acyl-carrier-protein] synthase 3"/>
    <property type="match status" value="1"/>
</dbReference>
<dbReference type="InterPro" id="IPR016039">
    <property type="entry name" value="Thiolase-like"/>
</dbReference>
<dbReference type="PANTHER" id="PTHR43091:SF1">
    <property type="entry name" value="BETA-KETOACYL-[ACYL-CARRIER-PROTEIN] SYNTHASE III, CHLOROPLASTIC"/>
    <property type="match status" value="1"/>
</dbReference>
<keyword evidence="3 14" id="KW-0444">Lipid biosynthesis</keyword>
<dbReference type="InterPro" id="IPR013747">
    <property type="entry name" value="ACP_syn_III_C"/>
</dbReference>
<dbReference type="KEGG" id="cyp:PCC8801_1805"/>
<dbReference type="EMBL" id="CP001287">
    <property type="protein sequence ID" value="ACK65851.1"/>
    <property type="molecule type" value="Genomic_DNA"/>
</dbReference>
<dbReference type="STRING" id="41431.PCC8801_1805"/>
<dbReference type="HAMAP" id="MF_01815">
    <property type="entry name" value="FabH"/>
    <property type="match status" value="1"/>
</dbReference>
<sequence>MNALGDRIAIIGCGSATPTPVMTNDDLAHLVDTSDEWIRTRTGIGQRHLASPEISLSDLCAQAASEAMKMAGLTASEIDLIILATSTPDDLFGSAARVQHLLGASNAVAFDLTAACSGFVFALVTAAQFIRTGVYRRVLVIGADVLSRWVDWSDRTTCVLFGDGAGAVVCQGTAEEDRLLGFELYSDGQQHDSLNLAYEGQEKSLKDGLRISQGTYQPITMNGREVYRFAVAKVPEVIEKALFRANLSTDDIDWLILHQANQRIIDAVAQRLKIPSEKVIANLEEYGNTSAASIPLALDEAVRSGKIKNGDIIATSGFGAGLTWGAAIFRWGT</sequence>
<evidence type="ECO:0000313" key="18">
    <source>
        <dbReference type="Proteomes" id="UP000008204"/>
    </source>
</evidence>
<evidence type="ECO:0000256" key="8">
    <source>
        <dbReference type="ARBA" id="ARBA00023268"/>
    </source>
</evidence>
<keyword evidence="18" id="KW-1185">Reference proteome</keyword>
<comment type="subcellular location">
    <subcellularLocation>
        <location evidence="14">Cytoplasm</location>
    </subcellularLocation>
</comment>
<dbReference type="InterPro" id="IPR004655">
    <property type="entry name" value="FabH"/>
</dbReference>
<dbReference type="Pfam" id="PF08545">
    <property type="entry name" value="ACP_syn_III"/>
    <property type="match status" value="1"/>
</dbReference>
<dbReference type="RefSeq" id="WP_012595124.1">
    <property type="nucleotide sequence ID" value="NC_011726.1"/>
</dbReference>
<dbReference type="Proteomes" id="UP000008204">
    <property type="component" value="Chromosome"/>
</dbReference>
<name>B7JX02_RIPO1</name>
<dbReference type="AlphaFoldDB" id="B7JX02"/>
<evidence type="ECO:0000256" key="14">
    <source>
        <dbReference type="HAMAP-Rule" id="MF_01815"/>
    </source>
</evidence>
<gene>
    <name evidence="14" type="primary">fabH</name>
    <name evidence="17" type="ordered locus">PCC8801_1805</name>
</gene>
<keyword evidence="5 14" id="KW-0276">Fatty acid metabolism</keyword>
<dbReference type="CDD" id="cd00830">
    <property type="entry name" value="KAS_III"/>
    <property type="match status" value="1"/>
</dbReference>
<feature type="domain" description="Beta-ketoacyl-[acyl-carrier-protein] synthase III C-terminal" evidence="15">
    <location>
        <begin position="243"/>
        <end position="331"/>
    </location>
</feature>
<dbReference type="GO" id="GO:0005737">
    <property type="term" value="C:cytoplasm"/>
    <property type="evidence" value="ECO:0007669"/>
    <property type="project" value="UniProtKB-SubCell"/>
</dbReference>
<evidence type="ECO:0000256" key="13">
    <source>
        <dbReference type="ARBA" id="ARBA00052985"/>
    </source>
</evidence>
<dbReference type="OrthoDB" id="9815506at2"/>
<dbReference type="PANTHER" id="PTHR43091">
    <property type="entry name" value="3-OXOACYL-[ACYL-CARRIER-PROTEIN] SYNTHASE"/>
    <property type="match status" value="1"/>
</dbReference>
<feature type="active site" evidence="14">
    <location>
        <position position="288"/>
    </location>
</feature>
<evidence type="ECO:0000256" key="11">
    <source>
        <dbReference type="ARBA" id="ARBA00052407"/>
    </source>
</evidence>
<dbReference type="GO" id="GO:0006633">
    <property type="term" value="P:fatty acid biosynthetic process"/>
    <property type="evidence" value="ECO:0007669"/>
    <property type="project" value="UniProtKB-UniRule"/>
</dbReference>
<dbReference type="InterPro" id="IPR013751">
    <property type="entry name" value="ACP_syn_III_N"/>
</dbReference>
<dbReference type="NCBIfam" id="NF006829">
    <property type="entry name" value="PRK09352.1"/>
    <property type="match status" value="1"/>
</dbReference>
<comment type="subunit">
    <text evidence="14">Homodimer.</text>
</comment>
<comment type="similarity">
    <text evidence="2 14">Belongs to the thiolase-like superfamily. FabH family.</text>
</comment>
<comment type="catalytic activity">
    <reaction evidence="12">
        <text>2-methylpropanoyl-CoA + malonyl-[ACP] + H(+) = 4-methyl-3-oxopentanoyl-[ACP] + CO2 + CoA</text>
        <dbReference type="Rhea" id="RHEA:42268"/>
        <dbReference type="Rhea" id="RHEA-COMP:9623"/>
        <dbReference type="Rhea" id="RHEA-COMP:9940"/>
        <dbReference type="ChEBI" id="CHEBI:15378"/>
        <dbReference type="ChEBI" id="CHEBI:16526"/>
        <dbReference type="ChEBI" id="CHEBI:57287"/>
        <dbReference type="ChEBI" id="CHEBI:57338"/>
        <dbReference type="ChEBI" id="CHEBI:78449"/>
        <dbReference type="ChEBI" id="CHEBI:78820"/>
        <dbReference type="EC" id="2.3.1.300"/>
    </reaction>
    <physiologicalReaction direction="left-to-right" evidence="12">
        <dbReference type="Rhea" id="RHEA:42269"/>
    </physiologicalReaction>
</comment>
<comment type="catalytic activity">
    <reaction evidence="10">
        <text>malonyl-[ACP] + acetyl-CoA + H(+) = 3-oxobutanoyl-[ACP] + CO2 + CoA</text>
        <dbReference type="Rhea" id="RHEA:12080"/>
        <dbReference type="Rhea" id="RHEA-COMP:9623"/>
        <dbReference type="Rhea" id="RHEA-COMP:9625"/>
        <dbReference type="ChEBI" id="CHEBI:15378"/>
        <dbReference type="ChEBI" id="CHEBI:16526"/>
        <dbReference type="ChEBI" id="CHEBI:57287"/>
        <dbReference type="ChEBI" id="CHEBI:57288"/>
        <dbReference type="ChEBI" id="CHEBI:78449"/>
        <dbReference type="ChEBI" id="CHEBI:78450"/>
        <dbReference type="EC" id="2.3.1.180"/>
    </reaction>
    <physiologicalReaction direction="left-to-right" evidence="10">
        <dbReference type="Rhea" id="RHEA:12081"/>
    </physiologicalReaction>
</comment>
<keyword evidence="4 14" id="KW-0808">Transferase</keyword>
<keyword evidence="7 14" id="KW-0275">Fatty acid biosynthesis</keyword>
<feature type="domain" description="Beta-ketoacyl-[acyl-carrier-protein] synthase III N-terminal" evidence="16">
    <location>
        <begin position="110"/>
        <end position="188"/>
    </location>
</feature>
<feature type="active site" evidence="14">
    <location>
        <position position="116"/>
    </location>
</feature>
<comment type="domain">
    <text evidence="14">The last Arg residue of the ACP-binding site is essential for the weak association between ACP/AcpP and FabH.</text>
</comment>
<dbReference type="HOGENOM" id="CLU_039592_0_1_3"/>